<evidence type="ECO:0000313" key="3">
    <source>
        <dbReference type="EMBL" id="EQC31491.1"/>
    </source>
</evidence>
<dbReference type="Proteomes" id="UP000030762">
    <property type="component" value="Unassembled WGS sequence"/>
</dbReference>
<accession>T0QA34</accession>
<evidence type="ECO:0000313" key="4">
    <source>
        <dbReference type="Proteomes" id="UP000030762"/>
    </source>
</evidence>
<dbReference type="InterPro" id="IPR025340">
    <property type="entry name" value="DUF4246"/>
</dbReference>
<keyword evidence="1" id="KW-0040">ANK repeat</keyword>
<organism evidence="3 4">
    <name type="scientific">Saprolegnia diclina (strain VS20)</name>
    <dbReference type="NCBI Taxonomy" id="1156394"/>
    <lineage>
        <taxon>Eukaryota</taxon>
        <taxon>Sar</taxon>
        <taxon>Stramenopiles</taxon>
        <taxon>Oomycota</taxon>
        <taxon>Saprolegniomycetes</taxon>
        <taxon>Saprolegniales</taxon>
        <taxon>Saprolegniaceae</taxon>
        <taxon>Saprolegnia</taxon>
    </lineage>
</organism>
<feature type="repeat" description="ANK" evidence="1">
    <location>
        <begin position="123"/>
        <end position="155"/>
    </location>
</feature>
<dbReference type="Pfam" id="PF12796">
    <property type="entry name" value="Ank_2"/>
    <property type="match status" value="3"/>
</dbReference>
<dbReference type="PROSITE" id="PS50297">
    <property type="entry name" value="ANK_REP_REGION"/>
    <property type="match status" value="3"/>
</dbReference>
<gene>
    <name evidence="3" type="ORF">SDRG_10667</name>
</gene>
<dbReference type="RefSeq" id="XP_008614890.1">
    <property type="nucleotide sequence ID" value="XM_008616668.1"/>
</dbReference>
<dbReference type="OMA" id="HALFIAC"/>
<dbReference type="GeneID" id="19951394"/>
<dbReference type="STRING" id="1156394.T0QA34"/>
<dbReference type="eggNOG" id="KOG4177">
    <property type="taxonomic scope" value="Eukaryota"/>
</dbReference>
<feature type="repeat" description="ANK" evidence="1">
    <location>
        <begin position="290"/>
        <end position="322"/>
    </location>
</feature>
<dbReference type="InParanoid" id="T0QA34"/>
<dbReference type="InterPro" id="IPR049192">
    <property type="entry name" value="DUF4246_C"/>
</dbReference>
<dbReference type="PROSITE" id="PS50088">
    <property type="entry name" value="ANK_REPEAT"/>
    <property type="match status" value="3"/>
</dbReference>
<evidence type="ECO:0000259" key="2">
    <source>
        <dbReference type="Pfam" id="PF14033"/>
    </source>
</evidence>
<sequence>MANQALIDAAEAGDLEAVRAQLPSTAEMADRMHALFIACDAGHVGIVDELLPSCDANATNEKNRTPLMMAAAAGHIAVIERLLPVSNVAIANKGGLTAMAYAAMNDHVEAGRLLLPFVDINAASPTPLHVAVLYGSASFVSFLVQNGANVNLQADDGYTPLAVAMYDNNVDIAKCLLASKRCDLTIEDEFSANTPLMEAVTKRQTEMAKAIAVYADLTATNSRKFVPMDVVILTRQWDLFDDFLPLSPPNMRVGFFTQQPLVAAAAQYRNAAQVRGLIDRGADVNAASKNGRTALVEAAALGKVDVVHVVLGAGANVNVADTTTGETALMLAAAANSPLIVDLLLARGANPCAVDTEGRMAVHHAVLADNVAILELLLATTTLSDPSSLVGLATAHQKHRVVQRLLRDDPAAWQAAAPSDLFWQPKIQPYDFNTNQGRVFTSAYTIVELQYLAVLSAVLSKRAWSTKLADDDVRATWQVESGLNQEQFAYLEQELRVYQRLVEESAMCPGSAHGAFTTDALIGSSLIAELQARTASLEADAVRRGDYHPHSDDQVLDIVHPSLYCAIYNRTLFSQTPNAAYGDRILTWNPSNIPATVNAADNDVSTSYQWLPSPLMVDAAGRARFTSYVNNLPPSAPVLETIEAAFASLRPLFEAAVASKTTTPLVRIPHPGRFRVSRFKYASEQYTAQTGLSNYETDAFRAFHKDLFDDVDDNELPFITPVLPPRFTPPPVPVPVTPLSERELHVIVKIASINLTPEKPKYAGGAWHIEGMANEAIVATGLIYYDVRNISESRLRFRHVFDPTEALETEGYLDEGGLEAVYGVTNGVSENVQETGFITATTGRAVVFPNFLQHRVDPFELVDKTAPGQRKILAFFLVDPSRAVVSTAHVPPQQAMWASLASSTGLPTALAAEIDALQGTMTHAEARTHMEALMAERAASQLLARNNVYAVSLCEH</sequence>
<dbReference type="InterPro" id="IPR036770">
    <property type="entry name" value="Ankyrin_rpt-contain_sf"/>
</dbReference>
<reference evidence="3 4" key="1">
    <citation type="submission" date="2012-04" db="EMBL/GenBank/DDBJ databases">
        <title>The Genome Sequence of Saprolegnia declina VS20.</title>
        <authorList>
            <consortium name="The Broad Institute Genome Sequencing Platform"/>
            <person name="Russ C."/>
            <person name="Nusbaum C."/>
            <person name="Tyler B."/>
            <person name="van West P."/>
            <person name="Dieguez-Uribeondo J."/>
            <person name="de Bruijn I."/>
            <person name="Tripathy S."/>
            <person name="Jiang R."/>
            <person name="Young S.K."/>
            <person name="Zeng Q."/>
            <person name="Gargeya S."/>
            <person name="Fitzgerald M."/>
            <person name="Haas B."/>
            <person name="Abouelleil A."/>
            <person name="Alvarado L."/>
            <person name="Arachchi H.M."/>
            <person name="Berlin A."/>
            <person name="Chapman S.B."/>
            <person name="Goldberg J."/>
            <person name="Griggs A."/>
            <person name="Gujja S."/>
            <person name="Hansen M."/>
            <person name="Howarth C."/>
            <person name="Imamovic A."/>
            <person name="Larimer J."/>
            <person name="McCowen C."/>
            <person name="Montmayeur A."/>
            <person name="Murphy C."/>
            <person name="Neiman D."/>
            <person name="Pearson M."/>
            <person name="Priest M."/>
            <person name="Roberts A."/>
            <person name="Saif S."/>
            <person name="Shea T."/>
            <person name="Sisk P."/>
            <person name="Sykes S."/>
            <person name="Wortman J."/>
            <person name="Nusbaum C."/>
            <person name="Birren B."/>
        </authorList>
    </citation>
    <scope>NUCLEOTIDE SEQUENCE [LARGE SCALE GENOMIC DNA]</scope>
    <source>
        <strain evidence="3 4">VS20</strain>
    </source>
</reference>
<dbReference type="SMART" id="SM00248">
    <property type="entry name" value="ANK"/>
    <property type="match status" value="10"/>
</dbReference>
<dbReference type="Pfam" id="PF14033">
    <property type="entry name" value="DUF4246"/>
    <property type="match status" value="1"/>
</dbReference>
<dbReference type="EMBL" id="JH767168">
    <property type="protein sequence ID" value="EQC31491.1"/>
    <property type="molecule type" value="Genomic_DNA"/>
</dbReference>
<keyword evidence="4" id="KW-1185">Reference proteome</keyword>
<dbReference type="OrthoDB" id="59491at2759"/>
<feature type="repeat" description="ANK" evidence="1">
    <location>
        <begin position="324"/>
        <end position="356"/>
    </location>
</feature>
<dbReference type="SUPFAM" id="SSF48403">
    <property type="entry name" value="Ankyrin repeat"/>
    <property type="match status" value="1"/>
</dbReference>
<protein>
    <recommendedName>
        <fullName evidence="2">DUF4246 domain-containing protein</fullName>
    </recommendedName>
</protein>
<dbReference type="VEuPathDB" id="FungiDB:SDRG_10667"/>
<dbReference type="PANTHER" id="PTHR33119:SF1">
    <property type="entry name" value="FE2OG DIOXYGENASE DOMAIN-CONTAINING PROTEIN"/>
    <property type="match status" value="1"/>
</dbReference>
<name>T0QA34_SAPDV</name>
<proteinExistence type="predicted"/>
<dbReference type="Gene3D" id="1.25.40.20">
    <property type="entry name" value="Ankyrin repeat-containing domain"/>
    <property type="match status" value="3"/>
</dbReference>
<dbReference type="PANTHER" id="PTHR33119">
    <property type="entry name" value="IFI3P"/>
    <property type="match status" value="1"/>
</dbReference>
<dbReference type="AlphaFoldDB" id="T0QA34"/>
<evidence type="ECO:0000256" key="1">
    <source>
        <dbReference type="PROSITE-ProRule" id="PRU00023"/>
    </source>
</evidence>
<feature type="domain" description="DUF4246" evidence="2">
    <location>
        <begin position="486"/>
        <end position="898"/>
    </location>
</feature>
<dbReference type="InterPro" id="IPR002110">
    <property type="entry name" value="Ankyrin_rpt"/>
</dbReference>